<protein>
    <submittedName>
        <fullName evidence="1">Uncharacterized protein</fullName>
    </submittedName>
</protein>
<evidence type="ECO:0000313" key="2">
    <source>
        <dbReference type="Proteomes" id="UP000053257"/>
    </source>
</evidence>
<organism evidence="1 2">
    <name type="scientific">Phlebiopsis gigantea (strain 11061_1 CR5-6)</name>
    <name type="common">White-rot fungus</name>
    <name type="synonym">Peniophora gigantea</name>
    <dbReference type="NCBI Taxonomy" id="745531"/>
    <lineage>
        <taxon>Eukaryota</taxon>
        <taxon>Fungi</taxon>
        <taxon>Dikarya</taxon>
        <taxon>Basidiomycota</taxon>
        <taxon>Agaricomycotina</taxon>
        <taxon>Agaricomycetes</taxon>
        <taxon>Polyporales</taxon>
        <taxon>Phanerochaetaceae</taxon>
        <taxon>Phlebiopsis</taxon>
    </lineage>
</organism>
<gene>
    <name evidence="1" type="ORF">PHLGIDRAFT_142431</name>
</gene>
<evidence type="ECO:0000313" key="1">
    <source>
        <dbReference type="EMBL" id="KIP11319.1"/>
    </source>
</evidence>
<accession>A0A0C3P0Q4</accession>
<dbReference type="AlphaFoldDB" id="A0A0C3P0Q4"/>
<proteinExistence type="predicted"/>
<sequence length="122" mass="12473">MHLDGDVRGSGTAAASGTLQIAAQDAGRPSRCLWGLSPAPFLCCHVTDKCVRYKSNDTHPEPEQITQKRLCYLSSSMAMASAASPGGTTPDMLSPTAAAKALDINLGTTIGALLLGGLSNAA</sequence>
<keyword evidence="2" id="KW-1185">Reference proteome</keyword>
<dbReference type="EMBL" id="KN840447">
    <property type="protein sequence ID" value="KIP11319.1"/>
    <property type="molecule type" value="Genomic_DNA"/>
</dbReference>
<name>A0A0C3P0Q4_PHLG1</name>
<dbReference type="HOGENOM" id="CLU_2027571_0_0_1"/>
<dbReference type="Proteomes" id="UP000053257">
    <property type="component" value="Unassembled WGS sequence"/>
</dbReference>
<reference evidence="1 2" key="1">
    <citation type="journal article" date="2014" name="PLoS Genet.">
        <title>Analysis of the Phlebiopsis gigantea genome, transcriptome and secretome provides insight into its pioneer colonization strategies of wood.</title>
        <authorList>
            <person name="Hori C."/>
            <person name="Ishida T."/>
            <person name="Igarashi K."/>
            <person name="Samejima M."/>
            <person name="Suzuki H."/>
            <person name="Master E."/>
            <person name="Ferreira P."/>
            <person name="Ruiz-Duenas F.J."/>
            <person name="Held B."/>
            <person name="Canessa P."/>
            <person name="Larrondo L.F."/>
            <person name="Schmoll M."/>
            <person name="Druzhinina I.S."/>
            <person name="Kubicek C.P."/>
            <person name="Gaskell J.A."/>
            <person name="Kersten P."/>
            <person name="St John F."/>
            <person name="Glasner J."/>
            <person name="Sabat G."/>
            <person name="Splinter BonDurant S."/>
            <person name="Syed K."/>
            <person name="Yadav J."/>
            <person name="Mgbeahuruike A.C."/>
            <person name="Kovalchuk A."/>
            <person name="Asiegbu F.O."/>
            <person name="Lackner G."/>
            <person name="Hoffmeister D."/>
            <person name="Rencoret J."/>
            <person name="Gutierrez A."/>
            <person name="Sun H."/>
            <person name="Lindquist E."/>
            <person name="Barry K."/>
            <person name="Riley R."/>
            <person name="Grigoriev I.V."/>
            <person name="Henrissat B."/>
            <person name="Kues U."/>
            <person name="Berka R.M."/>
            <person name="Martinez A.T."/>
            <person name="Covert S.F."/>
            <person name="Blanchette R.A."/>
            <person name="Cullen D."/>
        </authorList>
    </citation>
    <scope>NUCLEOTIDE SEQUENCE [LARGE SCALE GENOMIC DNA]</scope>
    <source>
        <strain evidence="1 2">11061_1 CR5-6</strain>
    </source>
</reference>